<feature type="region of interest" description="Disordered" evidence="1">
    <location>
        <begin position="28"/>
        <end position="58"/>
    </location>
</feature>
<sequence>MRSIPTVRGTLVLNSSWKTPVDVRDVATGPTVQPSRGGTGQWGVTSDGTAGKPGAHTLRPRWMLEDIHRGQMR</sequence>
<dbReference type="AlphaFoldDB" id="A0A370AZP5"/>
<evidence type="ECO:0000313" key="3">
    <source>
        <dbReference type="Proteomes" id="UP000253741"/>
    </source>
</evidence>
<proteinExistence type="predicted"/>
<feature type="compositionally biased region" description="Polar residues" evidence="1">
    <location>
        <begin position="30"/>
        <end position="48"/>
    </location>
</feature>
<reference evidence="2 3" key="1">
    <citation type="submission" date="2018-07" db="EMBL/GenBank/DDBJ databases">
        <title>Streptomyces species from bats.</title>
        <authorList>
            <person name="Dunlap C."/>
        </authorList>
    </citation>
    <scope>NUCLEOTIDE SEQUENCE [LARGE SCALE GENOMIC DNA]</scope>
    <source>
        <strain evidence="2 3">AC230</strain>
    </source>
</reference>
<protein>
    <submittedName>
        <fullName evidence="2">Uncharacterized protein</fullName>
    </submittedName>
</protein>
<dbReference type="Proteomes" id="UP000253741">
    <property type="component" value="Unassembled WGS sequence"/>
</dbReference>
<gene>
    <name evidence="2" type="ORF">DVH02_31545</name>
</gene>
<comment type="caution">
    <text evidence="2">The sequence shown here is derived from an EMBL/GenBank/DDBJ whole genome shotgun (WGS) entry which is preliminary data.</text>
</comment>
<evidence type="ECO:0000256" key="1">
    <source>
        <dbReference type="SAM" id="MobiDB-lite"/>
    </source>
</evidence>
<name>A0A370AZP5_9ACTN</name>
<organism evidence="2 3">
    <name type="scientific">Streptomyces corynorhini</name>
    <dbReference type="NCBI Taxonomy" id="2282652"/>
    <lineage>
        <taxon>Bacteria</taxon>
        <taxon>Bacillati</taxon>
        <taxon>Actinomycetota</taxon>
        <taxon>Actinomycetes</taxon>
        <taxon>Kitasatosporales</taxon>
        <taxon>Streptomycetaceae</taxon>
        <taxon>Streptomyces</taxon>
    </lineage>
</organism>
<dbReference type="EMBL" id="QQNA01000344">
    <property type="protein sequence ID" value="RDG33254.1"/>
    <property type="molecule type" value="Genomic_DNA"/>
</dbReference>
<evidence type="ECO:0000313" key="2">
    <source>
        <dbReference type="EMBL" id="RDG33254.1"/>
    </source>
</evidence>
<accession>A0A370AZP5</accession>
<keyword evidence="3" id="KW-1185">Reference proteome</keyword>